<evidence type="ECO:0000313" key="3">
    <source>
        <dbReference type="Proteomes" id="UP000323454"/>
    </source>
</evidence>
<proteinExistence type="predicted"/>
<reference evidence="2 3" key="1">
    <citation type="submission" date="2019-09" db="EMBL/GenBank/DDBJ databases">
        <title>Goodfellowia gen. nov., a new genus of the Pseudonocardineae related to Actinoalloteichus, containing Goodfellowia coeruleoviolacea gen. nov., comb. nov. gen. nov., comb. nov.</title>
        <authorList>
            <person name="Labeda D."/>
        </authorList>
    </citation>
    <scope>NUCLEOTIDE SEQUENCE [LARGE SCALE GENOMIC DNA]</scope>
    <source>
        <strain evidence="2 3">AN110305</strain>
    </source>
</reference>
<reference evidence="2 3" key="2">
    <citation type="submission" date="2019-09" db="EMBL/GenBank/DDBJ databases">
        <authorList>
            <person name="Jin C."/>
        </authorList>
    </citation>
    <scope>NUCLEOTIDE SEQUENCE [LARGE SCALE GENOMIC DNA]</scope>
    <source>
        <strain evidence="2 3">AN110305</strain>
    </source>
</reference>
<keyword evidence="1" id="KW-0732">Signal</keyword>
<accession>A0A5B2WZH0</accession>
<evidence type="ECO:0000313" key="2">
    <source>
        <dbReference type="EMBL" id="KAA2255986.1"/>
    </source>
</evidence>
<dbReference type="SUPFAM" id="SSF63829">
    <property type="entry name" value="Calcium-dependent phosphotriesterase"/>
    <property type="match status" value="1"/>
</dbReference>
<feature type="signal peptide" evidence="1">
    <location>
        <begin position="1"/>
        <end position="22"/>
    </location>
</feature>
<dbReference type="EMBL" id="VUOB01000054">
    <property type="protein sequence ID" value="KAA2255986.1"/>
    <property type="molecule type" value="Genomic_DNA"/>
</dbReference>
<comment type="caution">
    <text evidence="2">The sequence shown here is derived from an EMBL/GenBank/DDBJ whole genome shotgun (WGS) entry which is preliminary data.</text>
</comment>
<organism evidence="2 3">
    <name type="scientific">Solihabitans fulvus</name>
    <dbReference type="NCBI Taxonomy" id="1892852"/>
    <lineage>
        <taxon>Bacteria</taxon>
        <taxon>Bacillati</taxon>
        <taxon>Actinomycetota</taxon>
        <taxon>Actinomycetes</taxon>
        <taxon>Pseudonocardiales</taxon>
        <taxon>Pseudonocardiaceae</taxon>
        <taxon>Solihabitans</taxon>
    </lineage>
</organism>
<protein>
    <submittedName>
        <fullName evidence="2">Uncharacterized protein</fullName>
    </submittedName>
</protein>
<dbReference type="Proteomes" id="UP000323454">
    <property type="component" value="Unassembled WGS sequence"/>
</dbReference>
<dbReference type="AlphaFoldDB" id="A0A5B2WZH0"/>
<evidence type="ECO:0000256" key="1">
    <source>
        <dbReference type="SAM" id="SignalP"/>
    </source>
</evidence>
<feature type="chain" id="PRO_5022687740" evidence="1">
    <location>
        <begin position="23"/>
        <end position="373"/>
    </location>
</feature>
<dbReference type="PROSITE" id="PS51257">
    <property type="entry name" value="PROKAR_LIPOPROTEIN"/>
    <property type="match status" value="1"/>
</dbReference>
<gene>
    <name evidence="2" type="ORF">F0L68_27800</name>
</gene>
<dbReference type="RefSeq" id="WP_149852773.1">
    <property type="nucleotide sequence ID" value="NZ_VUOB01000054.1"/>
</dbReference>
<dbReference type="OrthoDB" id="3731377at2"/>
<name>A0A5B2WZH0_9PSEU</name>
<sequence>MIGRVRLFAVVTALAVAIVGCATPRPTPGPNGGWREVPPPTAGARVLAVARIGAGVLVSGSVPGPQSRAPAAWTTTDGTHWQAVALRPNSPYAGQAELTQLGVAGGEVTALGLAFGGAHGNPRLTVWRGTATELVEHEQPFELFGGPHALAVNGLAAVPGTALLVGQWDGASGRAGATAWTSADGALWRRQADDPALASAVDEQTSASGVAATSAGFLVAGHVLRGAELTPSAWDSADGVLWRRLPVPAGGGAATADRVACAGEQCVLVGAAVGARWTAMCWPVASGAVGQGLPGPSGTTVQVSQVLSRGTRMVAVLRVDGTARLGSTDRTCADWQDLTAPVGSRDAVLGDLPGGLLLATTDQDSSRLWLRSD</sequence>
<keyword evidence="3" id="KW-1185">Reference proteome</keyword>